<dbReference type="PANTHER" id="PTHR11937">
    <property type="entry name" value="ACTIN"/>
    <property type="match status" value="1"/>
</dbReference>
<dbReference type="RefSeq" id="XP_001347026.1">
    <property type="nucleotide sequence ID" value="XM_001346990.1"/>
</dbReference>
<dbReference type="FunFam" id="3.30.420.40:FF:000218">
    <property type="entry name" value="actin, alpha sarcomeric/skeletal-like"/>
    <property type="match status" value="1"/>
</dbReference>
<name>Q6BG21_PARTE</name>
<dbReference type="PROSITE" id="PS00432">
    <property type="entry name" value="ACTINS_2"/>
    <property type="match status" value="1"/>
</dbReference>
<evidence type="ECO:0000256" key="10">
    <source>
        <dbReference type="RuleBase" id="RU000487"/>
    </source>
</evidence>
<proteinExistence type="inferred from homology"/>
<dbReference type="Gene3D" id="3.90.640.10">
    <property type="entry name" value="Actin, Chain A, domain 4"/>
    <property type="match status" value="1"/>
</dbReference>
<reference evidence="11 12" key="1">
    <citation type="journal article" date="2004" name="Curr. Biol.">
        <title>High coding density on the largest Paramecium tetraurelia somatic chromosome.</title>
        <authorList>
            <person name="Zagulski M."/>
            <person name="Nowak J.K."/>
            <person name="Le Mouel A."/>
            <person name="Nowacki M."/>
            <person name="Migdalski A."/>
            <person name="Gromadka R."/>
            <person name="Noel B."/>
            <person name="Blanc I."/>
            <person name="Dessen P."/>
            <person name="Wincker P."/>
            <person name="Keller A.M."/>
            <person name="Cohen J."/>
            <person name="Meyer E."/>
            <person name="Sperling L."/>
        </authorList>
    </citation>
    <scope>NUCLEOTIDE SEQUENCE [LARGE SCALE GENOMIC DNA]</scope>
    <source>
        <strain evidence="11 12">Stock d4-2</strain>
    </source>
</reference>
<comment type="catalytic activity">
    <reaction evidence="9">
        <text>ATP + H2O = ADP + phosphate + H(+)</text>
        <dbReference type="Rhea" id="RHEA:13065"/>
        <dbReference type="ChEBI" id="CHEBI:15377"/>
        <dbReference type="ChEBI" id="CHEBI:15378"/>
        <dbReference type="ChEBI" id="CHEBI:30616"/>
        <dbReference type="ChEBI" id="CHEBI:43474"/>
        <dbReference type="ChEBI" id="CHEBI:456216"/>
    </reaction>
</comment>
<evidence type="ECO:0000256" key="1">
    <source>
        <dbReference type="ARBA" id="ARBA00004245"/>
    </source>
</evidence>
<dbReference type="PRINTS" id="PR00190">
    <property type="entry name" value="ACTIN"/>
</dbReference>
<dbReference type="Proteomes" id="UP000000600">
    <property type="component" value="Chromosome"/>
</dbReference>
<evidence type="ECO:0000256" key="4">
    <source>
        <dbReference type="ARBA" id="ARBA00022490"/>
    </source>
</evidence>
<evidence type="ECO:0000256" key="9">
    <source>
        <dbReference type="ARBA" id="ARBA00049360"/>
    </source>
</evidence>
<sequence>MQAQYPAVVIDNGSGYCKIGIAGDDAPTSCFPAIVGRSKQNDGIFSTFNKEYYVGEEAQAKRGVLAIKEPIQNGIINSWDDIEIIWHHAFYNELCMSPEDQPVFMTDAPMNSKFNRERMTQIMFETFNTPCLYISNEAVLSLYTSGKTIGLVVDSGEGVTHCVPVFEGHQIPQAITKINLAGRLCTDYLTQILQELGYSLTEPHQRIIVKNIKERLCYTALDPQDEKRIYKESNSQDSPYKLPDGNILTIKSQKFRCSEILFQPKLIGLEVAGIHHLAYSSIKKCDLDLRQELCRNIVLSGGTTLFPGIANRLSNELTNLVPSQLKIQVAAPPDRRFSAWIGGSIQCTLSTQQPQWIKRQEYDEQGPSIVHRKCF</sequence>
<evidence type="ECO:0000256" key="3">
    <source>
        <dbReference type="ARBA" id="ARBA00020098"/>
    </source>
</evidence>
<dbReference type="FunFam" id="3.90.640.10:FF:000007">
    <property type="entry name" value="Actin like 7B"/>
    <property type="match status" value="1"/>
</dbReference>
<dbReference type="GeneID" id="79573852"/>
<gene>
    <name evidence="11" type="ORF">PTMB.202</name>
</gene>
<dbReference type="InterPro" id="IPR004000">
    <property type="entry name" value="Actin"/>
</dbReference>
<evidence type="ECO:0000256" key="5">
    <source>
        <dbReference type="ARBA" id="ARBA00022741"/>
    </source>
</evidence>
<keyword evidence="5" id="KW-0547">Nucleotide-binding</keyword>
<keyword evidence="7" id="KW-0067">ATP-binding</keyword>
<dbReference type="GO" id="GO:0016787">
    <property type="term" value="F:hydrolase activity"/>
    <property type="evidence" value="ECO:0007669"/>
    <property type="project" value="UniProtKB-KW"/>
</dbReference>
<evidence type="ECO:0000256" key="8">
    <source>
        <dbReference type="ARBA" id="ARBA00023212"/>
    </source>
</evidence>
<evidence type="ECO:0000256" key="6">
    <source>
        <dbReference type="ARBA" id="ARBA00022801"/>
    </source>
</evidence>
<dbReference type="KEGG" id="ptm:PTMB.202"/>
<keyword evidence="4" id="KW-0963">Cytoplasm</keyword>
<comment type="similarity">
    <text evidence="2 10">Belongs to the actin family.</text>
</comment>
<dbReference type="FunFam" id="3.30.420.40:FF:000050">
    <property type="entry name" value="Actin, alpha skeletal muscle"/>
    <property type="match status" value="1"/>
</dbReference>
<comment type="subcellular location">
    <subcellularLocation>
        <location evidence="1">Cytoplasm</location>
        <location evidence="1">Cytoskeleton</location>
    </subcellularLocation>
</comment>
<keyword evidence="8" id="KW-0206">Cytoskeleton</keyword>
<dbReference type="InterPro" id="IPR043129">
    <property type="entry name" value="ATPase_NBD"/>
</dbReference>
<dbReference type="InterPro" id="IPR004001">
    <property type="entry name" value="Actin_CS"/>
</dbReference>
<evidence type="ECO:0000256" key="7">
    <source>
        <dbReference type="ARBA" id="ARBA00022840"/>
    </source>
</evidence>
<dbReference type="InParanoid" id="Q6BG21"/>
<dbReference type="GO" id="GO:0005524">
    <property type="term" value="F:ATP binding"/>
    <property type="evidence" value="ECO:0007669"/>
    <property type="project" value="UniProtKB-KW"/>
</dbReference>
<dbReference type="SUPFAM" id="SSF53067">
    <property type="entry name" value="Actin-like ATPase domain"/>
    <property type="match status" value="2"/>
</dbReference>
<keyword evidence="12" id="KW-1185">Reference proteome</keyword>
<dbReference type="Gene3D" id="3.30.420.40">
    <property type="match status" value="2"/>
</dbReference>
<dbReference type="Pfam" id="PF00022">
    <property type="entry name" value="Actin"/>
    <property type="match status" value="1"/>
</dbReference>
<dbReference type="PROSITE" id="PS00406">
    <property type="entry name" value="ACTINS_1"/>
    <property type="match status" value="1"/>
</dbReference>
<keyword evidence="6" id="KW-0378">Hydrolase</keyword>
<organism evidence="11 12">
    <name type="scientific">Paramecium tetraurelia</name>
    <dbReference type="NCBI Taxonomy" id="5888"/>
    <lineage>
        <taxon>Eukaryota</taxon>
        <taxon>Sar</taxon>
        <taxon>Alveolata</taxon>
        <taxon>Ciliophora</taxon>
        <taxon>Intramacronucleata</taxon>
        <taxon>Oligohymenophorea</taxon>
        <taxon>Peniculida</taxon>
        <taxon>Parameciidae</taxon>
        <taxon>Paramecium</taxon>
    </lineage>
</organism>
<protein>
    <recommendedName>
        <fullName evidence="3">Actin, cytoplasmic</fullName>
    </recommendedName>
</protein>
<dbReference type="AlphaFoldDB" id="Q6BG21"/>
<evidence type="ECO:0000313" key="12">
    <source>
        <dbReference type="Proteomes" id="UP000000600"/>
    </source>
</evidence>
<dbReference type="STRING" id="5888.Q6BG21"/>
<evidence type="ECO:0000256" key="2">
    <source>
        <dbReference type="ARBA" id="ARBA00006752"/>
    </source>
</evidence>
<dbReference type="GO" id="GO:0015629">
    <property type="term" value="C:actin cytoskeleton"/>
    <property type="evidence" value="ECO:0000318"/>
    <property type="project" value="GO_Central"/>
</dbReference>
<accession>Q6BG21</accession>
<dbReference type="SMART" id="SM00268">
    <property type="entry name" value="ACTIN"/>
    <property type="match status" value="1"/>
</dbReference>
<evidence type="ECO:0000313" key="11">
    <source>
        <dbReference type="EMBL" id="CAH03399.1"/>
    </source>
</evidence>
<dbReference type="EMBL" id="CR548612">
    <property type="protein sequence ID" value="CAH03399.1"/>
    <property type="molecule type" value="Genomic_DNA"/>
</dbReference>